<protein>
    <submittedName>
        <fullName evidence="2">Uncharacterized protein</fullName>
    </submittedName>
</protein>
<keyword evidence="3" id="KW-1185">Reference proteome</keyword>
<feature type="compositionally biased region" description="Low complexity" evidence="1">
    <location>
        <begin position="83"/>
        <end position="92"/>
    </location>
</feature>
<sequence>MEVEDFEVHHEKDSLDFYEEGTKRKGRRITGSDNVKEEGRERKTRRISVVDDVEEEGTTNRKRRRSVVSDNVKEEGTKRKSSGSESESCSVCMEMTKKKSRLIVPWFL</sequence>
<organism evidence="2 3">
    <name type="scientific">Prunus dulcis</name>
    <name type="common">Almond</name>
    <name type="synonym">Amygdalus dulcis</name>
    <dbReference type="NCBI Taxonomy" id="3755"/>
    <lineage>
        <taxon>Eukaryota</taxon>
        <taxon>Viridiplantae</taxon>
        <taxon>Streptophyta</taxon>
        <taxon>Embryophyta</taxon>
        <taxon>Tracheophyta</taxon>
        <taxon>Spermatophyta</taxon>
        <taxon>Magnoliopsida</taxon>
        <taxon>eudicotyledons</taxon>
        <taxon>Gunneridae</taxon>
        <taxon>Pentapetalae</taxon>
        <taxon>rosids</taxon>
        <taxon>fabids</taxon>
        <taxon>Rosales</taxon>
        <taxon>Rosaceae</taxon>
        <taxon>Amygdaloideae</taxon>
        <taxon>Amygdaleae</taxon>
        <taxon>Prunus</taxon>
    </lineage>
</organism>
<accession>A0AAD4ZR40</accession>
<feature type="region of interest" description="Disordered" evidence="1">
    <location>
        <begin position="24"/>
        <end position="92"/>
    </location>
</feature>
<reference evidence="2 3" key="1">
    <citation type="journal article" date="2022" name="G3 (Bethesda)">
        <title>Whole-genome sequence and methylome profiling of the almond [Prunus dulcis (Mill.) D.A. Webb] cultivar 'Nonpareil'.</title>
        <authorList>
            <person name="D'Amico-Willman K.M."/>
            <person name="Ouma W.Z."/>
            <person name="Meulia T."/>
            <person name="Sideli G.M."/>
            <person name="Gradziel T.M."/>
            <person name="Fresnedo-Ramirez J."/>
        </authorList>
    </citation>
    <scope>NUCLEOTIDE SEQUENCE [LARGE SCALE GENOMIC DNA]</scope>
    <source>
        <strain evidence="2">Clone GOH B32 T37-40</strain>
    </source>
</reference>
<dbReference type="AlphaFoldDB" id="A0AAD4ZR40"/>
<proteinExistence type="predicted"/>
<dbReference type="EMBL" id="JAJFAZ020000001">
    <property type="protein sequence ID" value="KAI5352604.1"/>
    <property type="molecule type" value="Genomic_DNA"/>
</dbReference>
<name>A0AAD4ZR40_PRUDU</name>
<evidence type="ECO:0000313" key="2">
    <source>
        <dbReference type="EMBL" id="KAI5352604.1"/>
    </source>
</evidence>
<dbReference type="Proteomes" id="UP001054821">
    <property type="component" value="Chromosome 1"/>
</dbReference>
<gene>
    <name evidence="2" type="ORF">L3X38_005495</name>
</gene>
<evidence type="ECO:0000313" key="3">
    <source>
        <dbReference type="Proteomes" id="UP001054821"/>
    </source>
</evidence>
<comment type="caution">
    <text evidence="2">The sequence shown here is derived from an EMBL/GenBank/DDBJ whole genome shotgun (WGS) entry which is preliminary data.</text>
</comment>
<evidence type="ECO:0000256" key="1">
    <source>
        <dbReference type="SAM" id="MobiDB-lite"/>
    </source>
</evidence>